<dbReference type="InterPro" id="IPR016135">
    <property type="entry name" value="UBQ-conjugating_enzyme/RWD"/>
</dbReference>
<organism evidence="3">
    <name type="scientific">Eutreptiella gymnastica</name>
    <dbReference type="NCBI Taxonomy" id="73025"/>
    <lineage>
        <taxon>Eukaryota</taxon>
        <taxon>Discoba</taxon>
        <taxon>Euglenozoa</taxon>
        <taxon>Euglenida</taxon>
        <taxon>Spirocuta</taxon>
        <taxon>Euglenophyceae</taxon>
        <taxon>Eutreptiales</taxon>
        <taxon>Eutreptiaceae</taxon>
        <taxon>Eutreptiella</taxon>
    </lineage>
</organism>
<protein>
    <recommendedName>
        <fullName evidence="2">UBC core domain-containing protein</fullName>
    </recommendedName>
</protein>
<dbReference type="Pfam" id="PF00179">
    <property type="entry name" value="UQ_con"/>
    <property type="match status" value="1"/>
</dbReference>
<feature type="region of interest" description="Disordered" evidence="1">
    <location>
        <begin position="51"/>
        <end position="105"/>
    </location>
</feature>
<proteinExistence type="predicted"/>
<accession>A0A7S1I278</accession>
<dbReference type="Gene3D" id="3.10.110.10">
    <property type="entry name" value="Ubiquitin Conjugating Enzyme"/>
    <property type="match status" value="1"/>
</dbReference>
<feature type="domain" description="UBC core" evidence="2">
    <location>
        <begin position="1"/>
        <end position="51"/>
    </location>
</feature>
<dbReference type="SUPFAM" id="SSF54495">
    <property type="entry name" value="UBC-like"/>
    <property type="match status" value="1"/>
</dbReference>
<evidence type="ECO:0000313" key="3">
    <source>
        <dbReference type="EMBL" id="CAD8998690.1"/>
    </source>
</evidence>
<dbReference type="EMBL" id="HBGA01026229">
    <property type="protein sequence ID" value="CAD8998690.1"/>
    <property type="molecule type" value="Transcribed_RNA"/>
</dbReference>
<dbReference type="PROSITE" id="PS50127">
    <property type="entry name" value="UBC_2"/>
    <property type="match status" value="1"/>
</dbReference>
<dbReference type="InterPro" id="IPR000608">
    <property type="entry name" value="UBC"/>
</dbReference>
<gene>
    <name evidence="3" type="ORF">EGYM00392_LOCUS9760</name>
</gene>
<feature type="compositionally biased region" description="Basic and acidic residues" evidence="1">
    <location>
        <begin position="51"/>
        <end position="63"/>
    </location>
</feature>
<feature type="compositionally biased region" description="Polar residues" evidence="1">
    <location>
        <begin position="65"/>
        <end position="74"/>
    </location>
</feature>
<dbReference type="AlphaFoldDB" id="A0A7S1I278"/>
<reference evidence="3" key="1">
    <citation type="submission" date="2021-01" db="EMBL/GenBank/DDBJ databases">
        <authorList>
            <person name="Corre E."/>
            <person name="Pelletier E."/>
            <person name="Niang G."/>
            <person name="Scheremetjew M."/>
            <person name="Finn R."/>
            <person name="Kale V."/>
            <person name="Holt S."/>
            <person name="Cochrane G."/>
            <person name="Meng A."/>
            <person name="Brown T."/>
            <person name="Cohen L."/>
        </authorList>
    </citation>
    <scope>NUCLEOTIDE SEQUENCE</scope>
    <source>
        <strain evidence="3">NIES-381</strain>
    </source>
</reference>
<evidence type="ECO:0000256" key="1">
    <source>
        <dbReference type="SAM" id="MobiDB-lite"/>
    </source>
</evidence>
<evidence type="ECO:0000259" key="2">
    <source>
        <dbReference type="PROSITE" id="PS50127"/>
    </source>
</evidence>
<name>A0A7S1I278_9EUGL</name>
<sequence length="105" mass="11742">MNLTTVLTSIQQLMGEPNCNDPLMHDITEEYLSNREQFMARAKASVQEHARVASTKRGIDDAVKPSTTIDSTQAPLDEQRCETSNVYTATSKSSSSMFKRRKVDT</sequence>